<dbReference type="Gene3D" id="3.40.50.300">
    <property type="entry name" value="P-loop containing nucleotide triphosphate hydrolases"/>
    <property type="match status" value="1"/>
</dbReference>
<proteinExistence type="inferred from homology"/>
<dbReference type="GO" id="GO:0004385">
    <property type="term" value="F:GMP kinase activity"/>
    <property type="evidence" value="ECO:0007669"/>
    <property type="project" value="UniProtKB-EC"/>
</dbReference>
<dbReference type="InterPro" id="IPR020590">
    <property type="entry name" value="Guanylate_kinase_CS"/>
</dbReference>
<dbReference type="FunFam" id="3.30.63.10:FF:000002">
    <property type="entry name" value="Guanylate kinase 1"/>
    <property type="match status" value="1"/>
</dbReference>
<protein>
    <recommendedName>
        <fullName evidence="2">guanylate kinase</fullName>
        <ecNumber evidence="2">2.7.4.8</ecNumber>
    </recommendedName>
</protein>
<dbReference type="PANTHER" id="PTHR23117">
    <property type="entry name" value="GUANYLATE KINASE-RELATED"/>
    <property type="match status" value="1"/>
</dbReference>
<dbReference type="NCBIfam" id="TIGR03263">
    <property type="entry name" value="guanyl_kin"/>
    <property type="match status" value="1"/>
</dbReference>
<name>A0A0N5CJU5_THECL</name>
<dbReference type="OrthoDB" id="6334211at2759"/>
<dbReference type="InterPro" id="IPR008145">
    <property type="entry name" value="GK/Ca_channel_bsu"/>
</dbReference>
<evidence type="ECO:0000313" key="10">
    <source>
        <dbReference type="WBParaSite" id="TCLT_0000031401-mRNA-1"/>
    </source>
</evidence>
<dbReference type="SMART" id="SM00072">
    <property type="entry name" value="GuKc"/>
    <property type="match status" value="1"/>
</dbReference>
<dbReference type="InterPro" id="IPR017665">
    <property type="entry name" value="Guanylate_kinase"/>
</dbReference>
<dbReference type="WBParaSite" id="TCLT_0000031401-mRNA-1">
    <property type="protein sequence ID" value="TCLT_0000031401-mRNA-1"/>
    <property type="gene ID" value="TCLT_0000031401"/>
</dbReference>
<dbReference type="Proteomes" id="UP000276776">
    <property type="component" value="Unassembled WGS sequence"/>
</dbReference>
<keyword evidence="4" id="KW-0547">Nucleotide-binding</keyword>
<organism evidence="10">
    <name type="scientific">Thelazia callipaeda</name>
    <name type="common">Oriental eyeworm</name>
    <name type="synonym">Parasitic nematode</name>
    <dbReference type="NCBI Taxonomy" id="103827"/>
    <lineage>
        <taxon>Eukaryota</taxon>
        <taxon>Metazoa</taxon>
        <taxon>Ecdysozoa</taxon>
        <taxon>Nematoda</taxon>
        <taxon>Chromadorea</taxon>
        <taxon>Rhabditida</taxon>
        <taxon>Spirurina</taxon>
        <taxon>Spiruromorpha</taxon>
        <taxon>Thelazioidea</taxon>
        <taxon>Thelaziidae</taxon>
        <taxon>Thelazia</taxon>
    </lineage>
</organism>
<dbReference type="GO" id="GO:0034330">
    <property type="term" value="P:cell junction organization"/>
    <property type="evidence" value="ECO:0007669"/>
    <property type="project" value="UniProtKB-ARBA"/>
</dbReference>
<reference evidence="8 9" key="2">
    <citation type="submission" date="2018-11" db="EMBL/GenBank/DDBJ databases">
        <authorList>
            <consortium name="Pathogen Informatics"/>
        </authorList>
    </citation>
    <scope>NUCLEOTIDE SEQUENCE [LARGE SCALE GENOMIC DNA]</scope>
</reference>
<gene>
    <name evidence="8" type="ORF">TCLT_LOCUS315</name>
</gene>
<keyword evidence="9" id="KW-1185">Reference proteome</keyword>
<sequence length="196" mass="22241">MKPLIISGPSGGGKSTIITKAMEAYPDAFAFSISHTTRKPRPEEVDGINYWFVTEEKFKKMINDGEFLEYATFGGSMYGTSKKALDDVLKTERICIVDVELQGVKSIHGCKLDAKYILIKTPTLEILEQRLRSRKTETEESLTKRLNHAKEDLDAVSANPELFDFVIVNDNLERAYNEFLKIIENELDIVMNAKKK</sequence>
<evidence type="ECO:0000313" key="8">
    <source>
        <dbReference type="EMBL" id="VDM95239.1"/>
    </source>
</evidence>
<evidence type="ECO:0000256" key="5">
    <source>
        <dbReference type="ARBA" id="ARBA00022777"/>
    </source>
</evidence>
<evidence type="ECO:0000256" key="4">
    <source>
        <dbReference type="ARBA" id="ARBA00022741"/>
    </source>
</evidence>
<evidence type="ECO:0000256" key="2">
    <source>
        <dbReference type="ARBA" id="ARBA00012961"/>
    </source>
</evidence>
<evidence type="ECO:0000256" key="1">
    <source>
        <dbReference type="ARBA" id="ARBA00005790"/>
    </source>
</evidence>
<dbReference type="PROSITE" id="PS00856">
    <property type="entry name" value="GUANYLATE_KINASE_1"/>
    <property type="match status" value="1"/>
</dbReference>
<dbReference type="PROSITE" id="PS50052">
    <property type="entry name" value="GUANYLATE_KINASE_2"/>
    <property type="match status" value="1"/>
</dbReference>
<reference evidence="10" key="1">
    <citation type="submission" date="2017-02" db="UniProtKB">
        <authorList>
            <consortium name="WormBaseParasite"/>
        </authorList>
    </citation>
    <scope>IDENTIFICATION</scope>
</reference>
<dbReference type="EMBL" id="UYYF01000020">
    <property type="protein sequence ID" value="VDM95239.1"/>
    <property type="molecule type" value="Genomic_DNA"/>
</dbReference>
<dbReference type="Pfam" id="PF00625">
    <property type="entry name" value="Guanylate_kin"/>
    <property type="match status" value="1"/>
</dbReference>
<keyword evidence="3" id="KW-0808">Transferase</keyword>
<keyword evidence="5" id="KW-0418">Kinase</keyword>
<dbReference type="GO" id="GO:0005829">
    <property type="term" value="C:cytosol"/>
    <property type="evidence" value="ECO:0007669"/>
    <property type="project" value="TreeGrafter"/>
</dbReference>
<dbReference type="InterPro" id="IPR027417">
    <property type="entry name" value="P-loop_NTPase"/>
</dbReference>
<comment type="similarity">
    <text evidence="1">Belongs to the guanylate kinase family.</text>
</comment>
<feature type="domain" description="Guanylate kinase-like" evidence="7">
    <location>
        <begin position="1"/>
        <end position="184"/>
    </location>
</feature>
<evidence type="ECO:0000256" key="3">
    <source>
        <dbReference type="ARBA" id="ARBA00022679"/>
    </source>
</evidence>
<accession>A0A0N5CJU5</accession>
<dbReference type="PANTHER" id="PTHR23117:SF13">
    <property type="entry name" value="GUANYLATE KINASE"/>
    <property type="match status" value="1"/>
</dbReference>
<dbReference type="AlphaFoldDB" id="A0A0N5CJU5"/>
<dbReference type="FunFam" id="3.40.50.300:FF:000776">
    <property type="entry name" value="Guanylate kinase 2"/>
    <property type="match status" value="1"/>
</dbReference>
<evidence type="ECO:0000256" key="6">
    <source>
        <dbReference type="ARBA" id="ARBA00022840"/>
    </source>
</evidence>
<dbReference type="EC" id="2.7.4.8" evidence="2"/>
<dbReference type="STRING" id="103827.A0A0N5CJU5"/>
<dbReference type="SUPFAM" id="SSF52540">
    <property type="entry name" value="P-loop containing nucleoside triphosphate hydrolases"/>
    <property type="match status" value="1"/>
</dbReference>
<dbReference type="InterPro" id="IPR008144">
    <property type="entry name" value="Guanylate_kin-like_dom"/>
</dbReference>
<evidence type="ECO:0000259" key="7">
    <source>
        <dbReference type="PROSITE" id="PS50052"/>
    </source>
</evidence>
<dbReference type="GO" id="GO:0005524">
    <property type="term" value="F:ATP binding"/>
    <property type="evidence" value="ECO:0007669"/>
    <property type="project" value="UniProtKB-KW"/>
</dbReference>
<keyword evidence="6" id="KW-0067">ATP-binding</keyword>
<evidence type="ECO:0000313" key="9">
    <source>
        <dbReference type="Proteomes" id="UP000276776"/>
    </source>
</evidence>
<dbReference type="CDD" id="cd00071">
    <property type="entry name" value="GMPK"/>
    <property type="match status" value="1"/>
</dbReference>
<dbReference type="OMA" id="EWAVVHG"/>